<keyword evidence="2" id="KW-1185">Reference proteome</keyword>
<dbReference type="AlphaFoldDB" id="Q2CGR5"/>
<dbReference type="HOGENOM" id="CLU_009735_0_0_5"/>
<reference evidence="1 2" key="1">
    <citation type="journal article" date="2010" name="J. Bacteriol.">
        <title>Genome sequences of Oceanicola granulosus HTCC2516(T) and Oceanicola batsensis HTCC2597(TDelta).</title>
        <authorList>
            <person name="Thrash J.C."/>
            <person name="Cho J.C."/>
            <person name="Vergin K.L."/>
            <person name="Giovannoni S.J."/>
        </authorList>
    </citation>
    <scope>NUCLEOTIDE SEQUENCE [LARGE SCALE GENOMIC DNA]</scope>
    <source>
        <strain evidence="2">ATCC BAA-861 / DSM 15982 / KCTC 12143 / HTCC2516</strain>
    </source>
</reference>
<dbReference type="RefSeq" id="WP_007257197.1">
    <property type="nucleotide sequence ID" value="NZ_CH724111.1"/>
</dbReference>
<dbReference type="PANTHER" id="PTHR42732">
    <property type="entry name" value="BETA-GALACTOSIDASE"/>
    <property type="match status" value="1"/>
</dbReference>
<dbReference type="InterPro" id="IPR008979">
    <property type="entry name" value="Galactose-bd-like_sf"/>
</dbReference>
<dbReference type="Gene3D" id="3.20.20.80">
    <property type="entry name" value="Glycosidases"/>
    <property type="match status" value="1"/>
</dbReference>
<evidence type="ECO:0000313" key="1">
    <source>
        <dbReference type="EMBL" id="EAR51870.1"/>
    </source>
</evidence>
<organism evidence="1 2">
    <name type="scientific">Oceanicola granulosus (strain ATCC BAA-861 / DSM 15982 / KCTC 12143 / HTCC2516)</name>
    <dbReference type="NCBI Taxonomy" id="314256"/>
    <lineage>
        <taxon>Bacteria</taxon>
        <taxon>Pseudomonadati</taxon>
        <taxon>Pseudomonadota</taxon>
        <taxon>Alphaproteobacteria</taxon>
        <taxon>Rhodobacterales</taxon>
        <taxon>Roseobacteraceae</taxon>
        <taxon>Oceanicola</taxon>
    </lineage>
</organism>
<dbReference type="SUPFAM" id="SSF51445">
    <property type="entry name" value="(Trans)glycosidases"/>
    <property type="match status" value="1"/>
</dbReference>
<proteinExistence type="predicted"/>
<accession>Q2CGR5</accession>
<dbReference type="Gene3D" id="2.60.120.260">
    <property type="entry name" value="Galactose-binding domain-like"/>
    <property type="match status" value="1"/>
</dbReference>
<dbReference type="Proteomes" id="UP000003635">
    <property type="component" value="Unassembled WGS sequence"/>
</dbReference>
<dbReference type="OrthoDB" id="9758603at2"/>
<gene>
    <name evidence="1" type="ORF">OG2516_16254</name>
</gene>
<dbReference type="InterPro" id="IPR051913">
    <property type="entry name" value="GH2_Domain-Containing"/>
</dbReference>
<protein>
    <submittedName>
        <fullName evidence="1">Putative beta-galactosidase</fullName>
    </submittedName>
</protein>
<dbReference type="InterPro" id="IPR017853">
    <property type="entry name" value="GH"/>
</dbReference>
<dbReference type="SUPFAM" id="SSF49785">
    <property type="entry name" value="Galactose-binding domain-like"/>
    <property type="match status" value="1"/>
</dbReference>
<dbReference type="EMBL" id="AAOT01000008">
    <property type="protein sequence ID" value="EAR51870.1"/>
    <property type="molecule type" value="Genomic_DNA"/>
</dbReference>
<dbReference type="eggNOG" id="COG3250">
    <property type="taxonomic scope" value="Bacteria"/>
</dbReference>
<comment type="caution">
    <text evidence="1">The sequence shown here is derived from an EMBL/GenBank/DDBJ whole genome shotgun (WGS) entry which is preliminary data.</text>
</comment>
<name>Q2CGR5_OCEGH</name>
<evidence type="ECO:0000313" key="2">
    <source>
        <dbReference type="Proteomes" id="UP000003635"/>
    </source>
</evidence>
<dbReference type="STRING" id="314256.OG2516_16254"/>
<sequence>MLHAFSIAGDWALKLDPDNKGTDARWYRQRLEGDTMALPGSIDAAAKAPASDAATMAHLSRRNPYVGPAWYQREIEIPEDQDGLYHWLVLERPHGEVNLFLDDLKVGRDRSLSTEHRFFLGQVAPGRHVVTMMIDNSRFEAVGEAAQHMGDAFWDVAHSTSDHTQSNWNGTVGYMRIEAAAAAISALRVDAPDRQVRVRAELEAFDPDDRWPTFWAEPHDDRLRLTVELAGGDAPIVQERSLTIGSAWTPVDVPLDLPDDAATWSEFTPVVHRLTVEWLRDGAPLARKETTFGIRDVRCEGRHITLNGRRLYLRGTLDCALFPKTGYPPTDHAEWRRIFTQCRDIGLNHIRFHSWCPPRAAFEVADEMGMLLAVEGPVWPRLYADPNLDDFIHQECERIFRDYGNHPSFVMFAIGNELHGEGLHAFTSRFVARWKAEDGRRVYTGGSGWPSTPEADYLTKPQPRCQRWGDGLDGRLNRAPLETNTDWRDWVESVEQPLLVHETGQWCVYPDLDSIGKFDGPLAARNFEMIKADLDAKGRLDEAPALLETSGLHQVALYKEEIEACLRTRDFAGYQLLGVQDFTGQGTALVGVLDAFWDPKPYLDEAHWREFCAPVVPLWRTDGFVLEAGQPFAGTVEVAQFGADDLPAGALRWQVLDDVGGVCRDGEIAHDGLAAAQLHGLGRLEIDTADLAPDRRYQLVLSLPESDARNRWDFWVMDSGTAELPIVRSLDADVLARVAKGERLVFMPEPGEIEETSVLGWTNVFWNTLWTSGQEPHTLGLRIDTDHPALAGFPARRHNEAHWFELMSRRVAFGHEGLPGRPIVAVNDDWNRNRDLSLLSEVAVGEGRLLISAMDLAAQSDRPVARSLARALARYLDAPATAGTAEPQAVLEWWQANKRKGED</sequence>